<name>A0A1M6XWS1_9BACT</name>
<dbReference type="AlphaFoldDB" id="A0A1M6XWS1"/>
<evidence type="ECO:0008006" key="5">
    <source>
        <dbReference type="Google" id="ProtNLM"/>
    </source>
</evidence>
<organism evidence="1 3">
    <name type="scientific">Fibrobacter intestinalis</name>
    <dbReference type="NCBI Taxonomy" id="28122"/>
    <lineage>
        <taxon>Bacteria</taxon>
        <taxon>Pseudomonadati</taxon>
        <taxon>Fibrobacterota</taxon>
        <taxon>Fibrobacteria</taxon>
        <taxon>Fibrobacterales</taxon>
        <taxon>Fibrobacteraceae</taxon>
        <taxon>Fibrobacter</taxon>
    </lineage>
</organism>
<evidence type="ECO:0000313" key="3">
    <source>
        <dbReference type="Proteomes" id="UP000184275"/>
    </source>
</evidence>
<keyword evidence="3" id="KW-1185">Reference proteome</keyword>
<dbReference type="STRING" id="28122.SAMN02745108_01099"/>
<dbReference type="Proteomes" id="UP000190449">
    <property type="component" value="Unassembled WGS sequence"/>
</dbReference>
<accession>A0A1T4M2V7</accession>
<gene>
    <name evidence="2" type="ORF">SAMN02745108_01099</name>
    <name evidence="1" type="ORF">SAMN05720469_13526</name>
</gene>
<evidence type="ECO:0000313" key="4">
    <source>
        <dbReference type="Proteomes" id="UP000190449"/>
    </source>
</evidence>
<evidence type="ECO:0000313" key="1">
    <source>
        <dbReference type="EMBL" id="SHL10444.1"/>
    </source>
</evidence>
<sequence>MILKTKRLILRPWKKDDAENLYEYAKDSDVGYIAGWPPHQNV</sequence>
<dbReference type="InterPro" id="IPR016181">
    <property type="entry name" value="Acyl_CoA_acyltransferase"/>
</dbReference>
<dbReference type="Gene3D" id="3.40.630.30">
    <property type="match status" value="1"/>
</dbReference>
<dbReference type="EMBL" id="FUWU01000015">
    <property type="protein sequence ID" value="SJZ61329.1"/>
    <property type="molecule type" value="Genomic_DNA"/>
</dbReference>
<dbReference type="Proteomes" id="UP000184275">
    <property type="component" value="Unassembled WGS sequence"/>
</dbReference>
<reference evidence="1" key="1">
    <citation type="submission" date="2016-11" db="EMBL/GenBank/DDBJ databases">
        <authorList>
            <person name="Jaros S."/>
            <person name="Januszkiewicz K."/>
            <person name="Wedrychowicz H."/>
        </authorList>
    </citation>
    <scope>NUCLEOTIDE SEQUENCE [LARGE SCALE GENOMIC DNA]</scope>
    <source>
        <strain evidence="1">UWOS</strain>
    </source>
</reference>
<dbReference type="EMBL" id="FRAW01000035">
    <property type="protein sequence ID" value="SHL10444.1"/>
    <property type="molecule type" value="Genomic_DNA"/>
</dbReference>
<dbReference type="RefSeq" id="WP_220387075.1">
    <property type="nucleotide sequence ID" value="NZ_FRAW01000035.1"/>
</dbReference>
<proteinExistence type="predicted"/>
<reference evidence="3" key="2">
    <citation type="submission" date="2016-11" db="EMBL/GenBank/DDBJ databases">
        <authorList>
            <person name="Varghese N."/>
            <person name="Submissions S."/>
        </authorList>
    </citation>
    <scope>NUCLEOTIDE SEQUENCE [LARGE SCALE GENOMIC DNA]</scope>
    <source>
        <strain evidence="3">UWOS</strain>
    </source>
</reference>
<protein>
    <recommendedName>
        <fullName evidence="5">Acetyltransferase (GNAT) domain-containing protein</fullName>
    </recommendedName>
</protein>
<dbReference type="SUPFAM" id="SSF55729">
    <property type="entry name" value="Acyl-CoA N-acyltransferases (Nat)"/>
    <property type="match status" value="1"/>
</dbReference>
<evidence type="ECO:0000313" key="2">
    <source>
        <dbReference type="EMBL" id="SJZ61329.1"/>
    </source>
</evidence>
<accession>A0A1M6XWS1</accession>
<reference evidence="2 4" key="3">
    <citation type="submission" date="2017-02" db="EMBL/GenBank/DDBJ databases">
        <authorList>
            <person name="Peterson S.W."/>
        </authorList>
    </citation>
    <scope>NUCLEOTIDE SEQUENCE [LARGE SCALE GENOMIC DNA]</scope>
    <source>
        <strain evidence="2 4">ATCC 43854</strain>
    </source>
</reference>